<feature type="transmembrane region" description="Helical" evidence="11">
    <location>
        <begin position="944"/>
        <end position="962"/>
    </location>
</feature>
<keyword evidence="15" id="KW-1185">Reference proteome</keyword>
<feature type="region of interest" description="Disordered" evidence="10">
    <location>
        <begin position="1"/>
        <end position="27"/>
    </location>
</feature>
<dbReference type="EMBL" id="JAVXUP010000429">
    <property type="protein sequence ID" value="KAK3028076.1"/>
    <property type="molecule type" value="Genomic_DNA"/>
</dbReference>
<name>A0AA88WHR0_9ASTE</name>
<evidence type="ECO:0000256" key="8">
    <source>
        <dbReference type="ARBA" id="ARBA00022989"/>
    </source>
</evidence>
<evidence type="ECO:0000256" key="1">
    <source>
        <dbReference type="ARBA" id="ARBA00000900"/>
    </source>
</evidence>
<feature type="compositionally biased region" description="Pro residues" evidence="10">
    <location>
        <begin position="1"/>
        <end position="14"/>
    </location>
</feature>
<gene>
    <name evidence="14" type="ORF">RJ639_039367</name>
</gene>
<dbReference type="AlphaFoldDB" id="A0AA88WHR0"/>
<evidence type="ECO:0000256" key="3">
    <source>
        <dbReference type="ARBA" id="ARBA00004906"/>
    </source>
</evidence>
<feature type="transmembrane region" description="Helical" evidence="11">
    <location>
        <begin position="864"/>
        <end position="884"/>
    </location>
</feature>
<accession>A0AA88WHR0</accession>
<dbReference type="GO" id="GO:0061630">
    <property type="term" value="F:ubiquitin protein ligase activity"/>
    <property type="evidence" value="ECO:0007669"/>
    <property type="project" value="UniProtKB-EC"/>
</dbReference>
<dbReference type="Pfam" id="PF11145">
    <property type="entry name" value="DUF2921"/>
    <property type="match status" value="1"/>
</dbReference>
<reference evidence="14" key="1">
    <citation type="submission" date="2022-12" db="EMBL/GenBank/DDBJ databases">
        <title>Draft genome assemblies for two species of Escallonia (Escalloniales).</title>
        <authorList>
            <person name="Chanderbali A."/>
            <person name="Dervinis C."/>
            <person name="Anghel I."/>
            <person name="Soltis D."/>
            <person name="Soltis P."/>
            <person name="Zapata F."/>
        </authorList>
    </citation>
    <scope>NUCLEOTIDE SEQUENCE</scope>
    <source>
        <strain evidence="14">UCBG64.0493</strain>
        <tissue evidence="14">Leaf</tissue>
    </source>
</reference>
<dbReference type="InterPro" id="IPR021319">
    <property type="entry name" value="DUF2921"/>
</dbReference>
<dbReference type="GO" id="GO:0012505">
    <property type="term" value="C:endomembrane system"/>
    <property type="evidence" value="ECO:0007669"/>
    <property type="project" value="UniProtKB-SubCell"/>
</dbReference>
<dbReference type="Proteomes" id="UP001188597">
    <property type="component" value="Unassembled WGS sequence"/>
</dbReference>
<dbReference type="Pfam" id="PF25333">
    <property type="entry name" value="DUF2921_N"/>
    <property type="match status" value="3"/>
</dbReference>
<comment type="catalytic activity">
    <reaction evidence="1">
        <text>S-ubiquitinyl-[E2 ubiquitin-conjugating enzyme]-L-cysteine + [acceptor protein]-L-lysine = [E2 ubiquitin-conjugating enzyme]-L-cysteine + N(6)-ubiquitinyl-[acceptor protein]-L-lysine.</text>
        <dbReference type="EC" id="2.3.2.27"/>
    </reaction>
</comment>
<keyword evidence="8 11" id="KW-1133">Transmembrane helix</keyword>
<dbReference type="InterPro" id="IPR057425">
    <property type="entry name" value="DUF2921_N"/>
</dbReference>
<evidence type="ECO:0000256" key="9">
    <source>
        <dbReference type="ARBA" id="ARBA00023136"/>
    </source>
</evidence>
<feature type="compositionally biased region" description="Low complexity" evidence="10">
    <location>
        <begin position="15"/>
        <end position="27"/>
    </location>
</feature>
<feature type="transmembrane region" description="Helical" evidence="11">
    <location>
        <begin position="822"/>
        <end position="843"/>
    </location>
</feature>
<keyword evidence="7" id="KW-0833">Ubl conjugation pathway</keyword>
<evidence type="ECO:0000259" key="12">
    <source>
        <dbReference type="Pfam" id="PF11145"/>
    </source>
</evidence>
<evidence type="ECO:0000259" key="13">
    <source>
        <dbReference type="Pfam" id="PF25333"/>
    </source>
</evidence>
<evidence type="ECO:0000313" key="15">
    <source>
        <dbReference type="Proteomes" id="UP001188597"/>
    </source>
</evidence>
<feature type="domain" description="DUF2921" evidence="13">
    <location>
        <begin position="554"/>
        <end position="717"/>
    </location>
</feature>
<dbReference type="PANTHER" id="PTHR33389:SF20">
    <property type="match status" value="1"/>
</dbReference>
<keyword evidence="6 11" id="KW-0812">Transmembrane</keyword>
<feature type="domain" description="SWEET-like" evidence="12">
    <location>
        <begin position="728"/>
        <end position="964"/>
    </location>
</feature>
<comment type="caution">
    <text evidence="14">The sequence shown here is derived from an EMBL/GenBank/DDBJ whole genome shotgun (WGS) entry which is preliminary data.</text>
</comment>
<evidence type="ECO:0000256" key="11">
    <source>
        <dbReference type="SAM" id="Phobius"/>
    </source>
</evidence>
<evidence type="ECO:0000256" key="10">
    <source>
        <dbReference type="SAM" id="MobiDB-lite"/>
    </source>
</evidence>
<comment type="pathway">
    <text evidence="3">Protein modification; protein ubiquitination.</text>
</comment>
<feature type="transmembrane region" description="Helical" evidence="11">
    <location>
        <begin position="740"/>
        <end position="760"/>
    </location>
</feature>
<comment type="subcellular location">
    <subcellularLocation>
        <location evidence="2">Endomembrane system</location>
        <topology evidence="2">Multi-pass membrane protein</topology>
    </subcellularLocation>
</comment>
<dbReference type="EC" id="2.3.2.27" evidence="4"/>
<organism evidence="14 15">
    <name type="scientific">Escallonia herrerae</name>
    <dbReference type="NCBI Taxonomy" id="1293975"/>
    <lineage>
        <taxon>Eukaryota</taxon>
        <taxon>Viridiplantae</taxon>
        <taxon>Streptophyta</taxon>
        <taxon>Embryophyta</taxon>
        <taxon>Tracheophyta</taxon>
        <taxon>Spermatophyta</taxon>
        <taxon>Magnoliopsida</taxon>
        <taxon>eudicotyledons</taxon>
        <taxon>Gunneridae</taxon>
        <taxon>Pentapetalae</taxon>
        <taxon>asterids</taxon>
        <taxon>campanulids</taxon>
        <taxon>Escalloniales</taxon>
        <taxon>Escalloniaceae</taxon>
        <taxon>Escallonia</taxon>
    </lineage>
</organism>
<evidence type="ECO:0000256" key="5">
    <source>
        <dbReference type="ARBA" id="ARBA00022679"/>
    </source>
</evidence>
<evidence type="ECO:0000256" key="6">
    <source>
        <dbReference type="ARBA" id="ARBA00022692"/>
    </source>
</evidence>
<feature type="domain" description="DUF2921" evidence="13">
    <location>
        <begin position="293"/>
        <end position="477"/>
    </location>
</feature>
<keyword evidence="5" id="KW-0808">Transferase</keyword>
<evidence type="ECO:0000256" key="2">
    <source>
        <dbReference type="ARBA" id="ARBA00004127"/>
    </source>
</evidence>
<keyword evidence="9 11" id="KW-0472">Membrane</keyword>
<protein>
    <recommendedName>
        <fullName evidence="4">RING-type E3 ubiquitin transferase</fullName>
        <ecNumber evidence="4">2.3.2.27</ecNumber>
    </recommendedName>
</protein>
<feature type="domain" description="DUF2921" evidence="13">
    <location>
        <begin position="62"/>
        <end position="272"/>
    </location>
</feature>
<proteinExistence type="predicted"/>
<sequence>MGPNPWWMPRPPSPSLTAQRQTGTTGRGLTAAWSDGASFNDFAFPYDSSVVFTYKRSTEIEHHCRTFLSTPSELKSYDDLGFRLKNGLSFFNGDWEQETGGAPLMPFDDSDMPIDSSSLTSPLKLVSFEVKDVNPVHLSQNTVSLRGVLTIGILRNSTYISGSASNFHMRPGMSALRVDFEGVYTETEENGGERLICLLGNSTLPIGRNDDHVSNVENNFDVTYKCEPKPLQNDQILLVLRYPRVFNLTQSAIRGEMRSLTGRGNFEYFDNIYISAQLGGHSNYQFSSEQLMSKTCDTTPLEDEMVEDGVNMFESSEICHVLKRFTKEVYSIAPNLKLSGSGRDDHSNRLGPFLLGRDIKAVDRSYKNFRLVMQNVRCEQENLENKSSNARVSAVLRLYPATMDGYVAALRSGVSGMTLSVEGTWNSSKGQLCMVGCLGVLGSGCDSRIIVYFPRSLSNKQRSIISGSITSIKSGIDSDSPILFGAVIRFPNLWFDHSWYCKSYLSYNYSMTALASAFKERSQPSKLITIVRQSLLTYPAMEDREELIGRLDFLAHDLYIGAFVGPDLLRYGHMPETFVQINVLSLGPLLGRYDHLVYRDGSLVGAPADISKSGVLNVSLDLVLIEAPIKHREKSYNQVEKLYLEGLYNPLVGEMYLIGCRKVVVESVNVERGLDCLIDVKIEYSSETTRWLINPTATITITSQRNESDLLYFSPVSLQTFMIHDRKHAEHVLFRKIFEGALRILLQSVSVAFILSQFSYMKKNSEIIPYVSLVMLALQISLYSYTLITNSEILFKSNESNSYKKQPYSFVKYQKLLKVLDYTGKLLVVAALILTARLFKLVLKSRRLLIAPGVSKSRRVPNDVRVLLVTLVVQSCWLMFTRLIQFEEMLKLGKDPITLHGYVQQIWTLKLSIYFGMVQDFVPLPQIIANHMWKTRVINPVRKAYIHGFLLITLLLIFYNNLRDRVTYPV</sequence>
<dbReference type="PANTHER" id="PTHR33389">
    <property type="entry name" value="FAMILY PROTEIN, PUTATIVE (DUF2921)-RELATED"/>
    <property type="match status" value="1"/>
</dbReference>
<evidence type="ECO:0000256" key="7">
    <source>
        <dbReference type="ARBA" id="ARBA00022786"/>
    </source>
</evidence>
<evidence type="ECO:0000256" key="4">
    <source>
        <dbReference type="ARBA" id="ARBA00012483"/>
    </source>
</evidence>
<evidence type="ECO:0000313" key="14">
    <source>
        <dbReference type="EMBL" id="KAK3028076.1"/>
    </source>
</evidence>
<feature type="transmembrane region" description="Helical" evidence="11">
    <location>
        <begin position="767"/>
        <end position="788"/>
    </location>
</feature>